<sequence length="350" mass="36564">MARKVKPLISTTGGLPQGGQLPTGIVRGFDRVMAIHRPAVLAHIRGIRRRSPDATPGQIITILERRYLAMVTTGGAAVGATAVIPGVGTGVTLALSGVETAGFLEATALFAQSVSEVHGIAVDDPERARALVMTMMLGREGSDLVRQLAGQFSGTGAVRTAYWGELVTASIPRAIMGPLTDRLKSSFIRQFATRGSASFVGKALPFGVGAVVGGAGNHILGKRVLTSSRLAFGQAPAGFRPELDPRIREAIVREGGGLEGVGRAGALRVAAGHRLTQLGQLGHGTLTVLPRMVPRMLRRGRSVESGPATADVQDLERRESDHPGSHHPETGSHSAGQDQAPRQPASSPRP</sequence>
<feature type="compositionally biased region" description="Basic and acidic residues" evidence="1">
    <location>
        <begin position="314"/>
        <end position="330"/>
    </location>
</feature>
<organism evidence="2 3">
    <name type="scientific">Cryobacterium breve</name>
    <dbReference type="NCBI Taxonomy" id="1259258"/>
    <lineage>
        <taxon>Bacteria</taxon>
        <taxon>Bacillati</taxon>
        <taxon>Actinomycetota</taxon>
        <taxon>Actinomycetes</taxon>
        <taxon>Micrococcales</taxon>
        <taxon>Microbacteriaceae</taxon>
        <taxon>Cryobacterium</taxon>
    </lineage>
</organism>
<evidence type="ECO:0000313" key="2">
    <source>
        <dbReference type="EMBL" id="WBM80744.1"/>
    </source>
</evidence>
<evidence type="ECO:0000256" key="1">
    <source>
        <dbReference type="SAM" id="MobiDB-lite"/>
    </source>
</evidence>
<protein>
    <recommendedName>
        <fullName evidence="4">Di-and tripeptidase</fullName>
    </recommendedName>
</protein>
<proteinExistence type="predicted"/>
<accession>A0ABY7NGS5</accession>
<evidence type="ECO:0008006" key="4">
    <source>
        <dbReference type="Google" id="ProtNLM"/>
    </source>
</evidence>
<dbReference type="EMBL" id="CP075584">
    <property type="protein sequence ID" value="WBM80744.1"/>
    <property type="molecule type" value="Genomic_DNA"/>
</dbReference>
<keyword evidence="3" id="KW-1185">Reference proteome</keyword>
<feature type="region of interest" description="Disordered" evidence="1">
    <location>
        <begin position="297"/>
        <end position="350"/>
    </location>
</feature>
<dbReference type="Proteomes" id="UP001212421">
    <property type="component" value="Chromosome"/>
</dbReference>
<gene>
    <name evidence="2" type="ORF">KIV56_05085</name>
</gene>
<name>A0ABY7NGS5_9MICO</name>
<evidence type="ECO:0000313" key="3">
    <source>
        <dbReference type="Proteomes" id="UP001212421"/>
    </source>
</evidence>
<reference evidence="2 3" key="1">
    <citation type="submission" date="2021-05" db="EMBL/GenBank/DDBJ databases">
        <authorList>
            <person name="Kumar R."/>
            <person name="Kumar A."/>
            <person name="Mukhia S."/>
        </authorList>
    </citation>
    <scope>NUCLEOTIDE SEQUENCE [LARGE SCALE GENOMIC DNA]</scope>
    <source>
        <strain evidence="2 3">ERMR7:08</strain>
    </source>
</reference>